<feature type="region of interest" description="Disordered" evidence="1">
    <location>
        <begin position="644"/>
        <end position="717"/>
    </location>
</feature>
<evidence type="ECO:0000313" key="3">
    <source>
        <dbReference type="EMBL" id="EKV19469.1"/>
    </source>
</evidence>
<organism evidence="3 4">
    <name type="scientific">Penicillium digitatum (strain PHI26 / CECT 20796)</name>
    <name type="common">Green mold</name>
    <dbReference type="NCBI Taxonomy" id="1170229"/>
    <lineage>
        <taxon>Eukaryota</taxon>
        <taxon>Fungi</taxon>
        <taxon>Dikarya</taxon>
        <taxon>Ascomycota</taxon>
        <taxon>Pezizomycotina</taxon>
        <taxon>Eurotiomycetes</taxon>
        <taxon>Eurotiomycetidae</taxon>
        <taxon>Eurotiales</taxon>
        <taxon>Aspergillaceae</taxon>
        <taxon>Penicillium</taxon>
    </lineage>
</organism>
<sequence>MKDAVWLSLLVIVFGLVTSSYSSLIKRLPALSAEREDGSIAIVRVGVTLWLGDGESCTAETITGTSTQTANISPGVTTFTITEVTTKGIIGCHYAPTLSAVADVGIGPATAAKAAIALPANGQVKTVTDYTTETFTSCTCTDDSITTTTTSSVFVTTTSSVLVMTTSVPVTTTFKTATNTSSVPTTTTPTMPTMTTSVTPIMSTSSMPEIASLSVSTTTTSTVPKIASSGVLATTTPTLTGTTTPTTSTTISDLTTTLPGNTTPSTTKVKTPTTSSSVGVTTVPMSTASMATGGSTVTIPNTTINLLGTTLPRTTITTIITEPTNFTVSNSSSILPGSTRTPTITGPGSPGTVGYSTTIINTVTIPSSQTAQAISPSTTATVSGPDASSTQSSGSATTVSASVCSSLISNPSYTPTATLPDDYTWGCAPGYLCKPRHTGNRSECNIEAGLPNPGYICAPSDCIVAPSLDAHSSWQYDISNNYYNLNPEDFGLNYSIFQFTDDPIAANNKRDMSLWDFGVAQKVKTVDITNIPAVCYNDCNDAAHEPQLLGKTSELCKSDSAFMENLESCNECITNNAESGSDQFSSKMLPTFAQWLNFCSDLATSTTTQSATSTKVDTAAIRIQTITTTSTEVSIAAAITSTQALQASSTEASSTSTEPTSTEPTSTEPTSTEASSTEATNAETTNAETTSSQSTQETTTTTGAEESSSLIETTQTVSRFTTSTSGLSRDKLSAGIYRDNIITWLTYHRLVFRFNQDGVEYSGRRGWGWKPIR</sequence>
<dbReference type="PANTHER" id="PTHR38122:SF1">
    <property type="entry name" value="GLYCOPROTEIN X"/>
    <property type="match status" value="1"/>
</dbReference>
<evidence type="ECO:0000313" key="4">
    <source>
        <dbReference type="Proteomes" id="UP000009882"/>
    </source>
</evidence>
<dbReference type="PANTHER" id="PTHR38122">
    <property type="entry name" value="GLYCOPROTEIN X"/>
    <property type="match status" value="1"/>
</dbReference>
<dbReference type="InParanoid" id="K9GEK4"/>
<feature type="region of interest" description="Disordered" evidence="1">
    <location>
        <begin position="369"/>
        <end position="395"/>
    </location>
</feature>
<dbReference type="EMBL" id="AKCT01000017">
    <property type="protein sequence ID" value="EKV19469.1"/>
    <property type="molecule type" value="Genomic_DNA"/>
</dbReference>
<keyword evidence="4" id="KW-1185">Reference proteome</keyword>
<accession>K9GEK4</accession>
<dbReference type="AlphaFoldDB" id="K9GEK4"/>
<reference evidence="4" key="1">
    <citation type="journal article" date="2012" name="BMC Genomics">
        <title>Genome sequence of the necrotrophic fungus Penicillium digitatum, the main postharvest pathogen of citrus.</title>
        <authorList>
            <person name="Marcet-Houben M."/>
            <person name="Ballester A.-R."/>
            <person name="de la Fuente B."/>
            <person name="Harries E."/>
            <person name="Marcos J.F."/>
            <person name="Gonzalez-Candelas L."/>
            <person name="Gabaldon T."/>
        </authorList>
    </citation>
    <scope>NUCLEOTIDE SEQUENCE [LARGE SCALE GENOMIC DNA]</scope>
    <source>
        <strain evidence="4">PHI26 / CECT 20796</strain>
    </source>
</reference>
<feature type="compositionally biased region" description="Polar residues" evidence="1">
    <location>
        <begin position="369"/>
        <end position="382"/>
    </location>
</feature>
<dbReference type="eggNOG" id="ENOG502S2BG">
    <property type="taxonomic scope" value="Eukaryota"/>
</dbReference>
<dbReference type="HOGENOM" id="CLU_307389_0_0_1"/>
<feature type="signal peptide" evidence="2">
    <location>
        <begin position="1"/>
        <end position="19"/>
    </location>
</feature>
<proteinExistence type="predicted"/>
<feature type="chain" id="PRO_5003929003" evidence="2">
    <location>
        <begin position="20"/>
        <end position="773"/>
    </location>
</feature>
<comment type="caution">
    <text evidence="3">The sequence shown here is derived from an EMBL/GenBank/DDBJ whole genome shotgun (WGS) entry which is preliminary data.</text>
</comment>
<dbReference type="STRING" id="1170229.K9GEK4"/>
<feature type="region of interest" description="Disordered" evidence="1">
    <location>
        <begin position="237"/>
        <end position="280"/>
    </location>
</feature>
<feature type="compositionally biased region" description="Low complexity" evidence="1">
    <location>
        <begin position="336"/>
        <end position="352"/>
    </location>
</feature>
<gene>
    <name evidence="3" type="ORF">PDIG_02660</name>
</gene>
<name>K9GEK4_PEND2</name>
<keyword evidence="2" id="KW-0732">Signal</keyword>
<dbReference type="Proteomes" id="UP000009882">
    <property type="component" value="Unassembled WGS sequence"/>
</dbReference>
<feature type="region of interest" description="Disordered" evidence="1">
    <location>
        <begin position="330"/>
        <end position="352"/>
    </location>
</feature>
<evidence type="ECO:0000256" key="2">
    <source>
        <dbReference type="SAM" id="SignalP"/>
    </source>
</evidence>
<protein>
    <submittedName>
        <fullName evidence="3">Uncharacterized protein</fullName>
    </submittedName>
</protein>
<evidence type="ECO:0000256" key="1">
    <source>
        <dbReference type="SAM" id="MobiDB-lite"/>
    </source>
</evidence>
<dbReference type="OrthoDB" id="5414836at2759"/>
<dbReference type="OMA" id="QCNFEVG"/>